<organism evidence="4 5">
    <name type="scientific">Pseudaminobacter soli</name>
    <name type="common">ex Zhang et al. 2022</name>
    <dbReference type="NCBI Taxonomy" id="2831468"/>
    <lineage>
        <taxon>Bacteria</taxon>
        <taxon>Pseudomonadati</taxon>
        <taxon>Pseudomonadota</taxon>
        <taxon>Alphaproteobacteria</taxon>
        <taxon>Hyphomicrobiales</taxon>
        <taxon>Phyllobacteriaceae</taxon>
        <taxon>Pseudaminobacter</taxon>
    </lineage>
</organism>
<dbReference type="Proteomes" id="UP000680348">
    <property type="component" value="Unassembled WGS sequence"/>
</dbReference>
<dbReference type="Gene3D" id="1.10.238.10">
    <property type="entry name" value="EF-hand"/>
    <property type="match status" value="1"/>
</dbReference>
<feature type="chain" id="PRO_5037740377" evidence="2">
    <location>
        <begin position="28"/>
        <end position="192"/>
    </location>
</feature>
<keyword evidence="2" id="KW-0732">Signal</keyword>
<evidence type="ECO:0000256" key="2">
    <source>
        <dbReference type="SAM" id="SignalP"/>
    </source>
</evidence>
<reference evidence="4" key="1">
    <citation type="submission" date="2021-04" db="EMBL/GenBank/DDBJ databases">
        <title>Pseudaminobacter soli sp. nov., isolated from paddy soil contaminated by heavy metals.</title>
        <authorList>
            <person name="Zhang K."/>
        </authorList>
    </citation>
    <scope>NUCLEOTIDE SEQUENCE</scope>
    <source>
        <strain evidence="4">19-2017</strain>
    </source>
</reference>
<dbReference type="PROSITE" id="PS50222">
    <property type="entry name" value="EF_HAND_2"/>
    <property type="match status" value="1"/>
</dbReference>
<feature type="domain" description="EF-hand" evidence="3">
    <location>
        <begin position="146"/>
        <end position="181"/>
    </location>
</feature>
<dbReference type="GO" id="GO:0005509">
    <property type="term" value="F:calcium ion binding"/>
    <property type="evidence" value="ECO:0007669"/>
    <property type="project" value="InterPro"/>
</dbReference>
<evidence type="ECO:0000313" key="4">
    <source>
        <dbReference type="EMBL" id="MBS3651329.1"/>
    </source>
</evidence>
<keyword evidence="5" id="KW-1185">Reference proteome</keyword>
<accession>A0A942E084</accession>
<dbReference type="SUPFAM" id="SSF47473">
    <property type="entry name" value="EF-hand"/>
    <property type="match status" value="1"/>
</dbReference>
<gene>
    <name evidence="4" type="ORF">KEU06_22195</name>
</gene>
<comment type="caution">
    <text evidence="4">The sequence shown here is derived from an EMBL/GenBank/DDBJ whole genome shotgun (WGS) entry which is preliminary data.</text>
</comment>
<protein>
    <submittedName>
        <fullName evidence="4">EF-hand domain-containing protein</fullName>
    </submittedName>
</protein>
<dbReference type="InterPro" id="IPR002048">
    <property type="entry name" value="EF_hand_dom"/>
</dbReference>
<dbReference type="InterPro" id="IPR011992">
    <property type="entry name" value="EF-hand-dom_pair"/>
</dbReference>
<dbReference type="AlphaFoldDB" id="A0A942E084"/>
<evidence type="ECO:0000256" key="1">
    <source>
        <dbReference type="SAM" id="MobiDB-lite"/>
    </source>
</evidence>
<proteinExistence type="predicted"/>
<evidence type="ECO:0000259" key="3">
    <source>
        <dbReference type="PROSITE" id="PS50222"/>
    </source>
</evidence>
<dbReference type="Pfam" id="PF13202">
    <property type="entry name" value="EF-hand_5"/>
    <property type="match status" value="2"/>
</dbReference>
<feature type="region of interest" description="Disordered" evidence="1">
    <location>
        <begin position="66"/>
        <end position="86"/>
    </location>
</feature>
<evidence type="ECO:0000313" key="5">
    <source>
        <dbReference type="Proteomes" id="UP000680348"/>
    </source>
</evidence>
<sequence length="192" mass="21381">MMTRVKMLAGIATVGLMVALPAAPSFAQSDAPVIMAQQGGPQGQISPDQMRDMIRQAVREMMMQRMQEQGGPEEPGGEMMGQRGGMMRERLRERAAEMREEGDRGGWRGHMRGHRHGPPWMMRGVGLKIFFAVMDSNGDGRLTLDEINDFHARIFRAMDKDQKGYLTEEDIREFFIDSRGGGGGGGGDYDEE</sequence>
<name>A0A942E084_9HYPH</name>
<dbReference type="EMBL" id="JAGWCR010000013">
    <property type="protein sequence ID" value="MBS3651329.1"/>
    <property type="molecule type" value="Genomic_DNA"/>
</dbReference>
<dbReference type="RefSeq" id="WP_188256891.1">
    <property type="nucleotide sequence ID" value="NZ_JABVCF010000013.1"/>
</dbReference>
<feature type="signal peptide" evidence="2">
    <location>
        <begin position="1"/>
        <end position="27"/>
    </location>
</feature>